<evidence type="ECO:0000313" key="4">
    <source>
        <dbReference type="Proteomes" id="UP000320333"/>
    </source>
</evidence>
<feature type="domain" description="PCIF1 WW" evidence="2">
    <location>
        <begin position="220"/>
        <end position="395"/>
    </location>
</feature>
<dbReference type="PANTHER" id="PTHR21727:SF0">
    <property type="entry name" value="MRNA (2'-O-METHYLADENOSINE-N(6)-)-METHYLTRANSFERASE"/>
    <property type="match status" value="1"/>
</dbReference>
<dbReference type="Proteomes" id="UP000320333">
    <property type="component" value="Unassembled WGS sequence"/>
</dbReference>
<dbReference type="OrthoDB" id="193787at2759"/>
<accession>A0A507FFW0</accession>
<dbReference type="Pfam" id="PF12237">
    <property type="entry name" value="PCIF1_WW"/>
    <property type="match status" value="1"/>
</dbReference>
<dbReference type="AlphaFoldDB" id="A0A507FFW0"/>
<organism evidence="3 4">
    <name type="scientific">Chytriomyces confervae</name>
    <dbReference type="NCBI Taxonomy" id="246404"/>
    <lineage>
        <taxon>Eukaryota</taxon>
        <taxon>Fungi</taxon>
        <taxon>Fungi incertae sedis</taxon>
        <taxon>Chytridiomycota</taxon>
        <taxon>Chytridiomycota incertae sedis</taxon>
        <taxon>Chytridiomycetes</taxon>
        <taxon>Chytridiales</taxon>
        <taxon>Chytriomycetaceae</taxon>
        <taxon>Chytriomyces</taxon>
    </lineage>
</organism>
<proteinExistence type="predicted"/>
<name>A0A507FFW0_9FUNG</name>
<dbReference type="PANTHER" id="PTHR21727">
    <property type="entry name" value="PHOSPHORYLATED CTD INTERACTING FACTOR 1"/>
    <property type="match status" value="1"/>
</dbReference>
<sequence length="506" mass="56950">MAQTLTRKARENNYAVTGSLHVVSPVSAADSERYNSLLSVADREALDNEQRDVRVWDPSVDTAARYVKYATSASNDNSESISVHARRQALDRRLRRRFKALLSNHGLAPPIQAYERWLFNARASATAKQRKDPLLPFNIHVEPGLVADLLRAGLAEKEAKNVVRMLGKEATACVQELLDLKAKESFSDGEDVVITMHQHSVDVSCEKYAFCKLSLAHFEKLQILYARYSGKNLEDEDGDNSHFSRALMALLLRYQSMLGHGFQAAMSNVSFNVLNREFGVDFECFASPLNSRWGRHCSAFTDTDGVFGSLGDFFSFKPHEGSFEVNPPFVRPIMEKAAEHVEYLLARAEAAKKALSFVVVLPAWEECTSWTLLKESKWLQAMTVLPGGDHGFIDGAQHQRQDRYRPSPYPTAIYFLQTRLAETRWPVTDKKIALLRYAMILSMPTKAEADRRMRAGRGFGDLDGGGGVYKGKKKSKRGHEEVGQDDKELDRKRVHGDIHDDAEEAY</sequence>
<evidence type="ECO:0000313" key="3">
    <source>
        <dbReference type="EMBL" id="TPX75241.1"/>
    </source>
</evidence>
<comment type="caution">
    <text evidence="3">The sequence shown here is derived from an EMBL/GenBank/DDBJ whole genome shotgun (WGS) entry which is preliminary data.</text>
</comment>
<gene>
    <name evidence="3" type="ORF">CcCBS67573_g03506</name>
</gene>
<keyword evidence="4" id="KW-1185">Reference proteome</keyword>
<dbReference type="GO" id="GO:0016422">
    <property type="term" value="F:mRNA (2'-O-methyladenosine-N6-)-methyltransferase activity"/>
    <property type="evidence" value="ECO:0007669"/>
    <property type="project" value="InterPro"/>
</dbReference>
<protein>
    <recommendedName>
        <fullName evidence="2">PCIF1 WW domain-containing protein</fullName>
    </recommendedName>
</protein>
<dbReference type="InterPro" id="IPR022035">
    <property type="entry name" value="PCIF1_WW"/>
</dbReference>
<evidence type="ECO:0000259" key="2">
    <source>
        <dbReference type="Pfam" id="PF12237"/>
    </source>
</evidence>
<dbReference type="EMBL" id="QEAP01000089">
    <property type="protein sequence ID" value="TPX75241.1"/>
    <property type="molecule type" value="Genomic_DNA"/>
</dbReference>
<dbReference type="InterPro" id="IPR039881">
    <property type="entry name" value="PCIF1-like"/>
</dbReference>
<dbReference type="GO" id="GO:0099122">
    <property type="term" value="F:RNA polymerase II C-terminal domain binding"/>
    <property type="evidence" value="ECO:0007669"/>
    <property type="project" value="InterPro"/>
</dbReference>
<evidence type="ECO:0000256" key="1">
    <source>
        <dbReference type="SAM" id="MobiDB-lite"/>
    </source>
</evidence>
<feature type="region of interest" description="Disordered" evidence="1">
    <location>
        <begin position="461"/>
        <end position="506"/>
    </location>
</feature>
<feature type="compositionally biased region" description="Basic and acidic residues" evidence="1">
    <location>
        <begin position="478"/>
        <end position="499"/>
    </location>
</feature>
<reference evidence="3 4" key="1">
    <citation type="journal article" date="2019" name="Sci. Rep.">
        <title>Comparative genomics of chytrid fungi reveal insights into the obligate biotrophic and pathogenic lifestyle of Synchytrium endobioticum.</title>
        <authorList>
            <person name="van de Vossenberg B.T.L.H."/>
            <person name="Warris S."/>
            <person name="Nguyen H.D.T."/>
            <person name="van Gent-Pelzer M.P.E."/>
            <person name="Joly D.L."/>
            <person name="van de Geest H.C."/>
            <person name="Bonants P.J.M."/>
            <person name="Smith D.S."/>
            <person name="Levesque C.A."/>
            <person name="van der Lee T.A.J."/>
        </authorList>
    </citation>
    <scope>NUCLEOTIDE SEQUENCE [LARGE SCALE GENOMIC DNA]</scope>
    <source>
        <strain evidence="3 4">CBS 675.73</strain>
    </source>
</reference>